<evidence type="ECO:0000256" key="10">
    <source>
        <dbReference type="SAM" id="MobiDB-lite"/>
    </source>
</evidence>
<keyword evidence="6 9" id="KW-0443">Lipid metabolism</keyword>
<dbReference type="PANTHER" id="PTHR10336:SF209">
    <property type="entry name" value="PHOSPHOINOSITIDE PHOSPHOLIPASE C"/>
    <property type="match status" value="1"/>
</dbReference>
<evidence type="ECO:0000256" key="6">
    <source>
        <dbReference type="ARBA" id="ARBA00023098"/>
    </source>
</evidence>
<evidence type="ECO:0000259" key="11">
    <source>
        <dbReference type="PROSITE" id="PS50003"/>
    </source>
</evidence>
<dbReference type="InterPro" id="IPR017946">
    <property type="entry name" value="PLC-like_Pdiesterase_TIM-brl"/>
</dbReference>
<dbReference type="InterPro" id="IPR001711">
    <property type="entry name" value="PLipase_C_Pinositol-sp_Y"/>
</dbReference>
<dbReference type="SMART" id="SM00148">
    <property type="entry name" value="PLCXc"/>
    <property type="match status" value="1"/>
</dbReference>
<dbReference type="GO" id="GO:0035556">
    <property type="term" value="P:intracellular signal transduction"/>
    <property type="evidence" value="ECO:0007669"/>
    <property type="project" value="InterPro"/>
</dbReference>
<dbReference type="Pfam" id="PF13499">
    <property type="entry name" value="EF-hand_7"/>
    <property type="match status" value="1"/>
</dbReference>
<dbReference type="InterPro" id="IPR000909">
    <property type="entry name" value="PLipase_C_PInositol-sp_X_dom"/>
</dbReference>
<dbReference type="Pfam" id="PF00388">
    <property type="entry name" value="PI-PLC-X"/>
    <property type="match status" value="1"/>
</dbReference>
<dbReference type="Gene3D" id="1.10.238.10">
    <property type="entry name" value="EF-hand"/>
    <property type="match status" value="1"/>
</dbReference>
<dbReference type="PRINTS" id="PR00390">
    <property type="entry name" value="PHPHLIPASEC"/>
</dbReference>
<evidence type="ECO:0000259" key="14">
    <source>
        <dbReference type="PROSITE" id="PS50222"/>
    </source>
</evidence>
<evidence type="ECO:0000313" key="16">
    <source>
        <dbReference type="Proteomes" id="UP001165065"/>
    </source>
</evidence>
<evidence type="ECO:0000259" key="12">
    <source>
        <dbReference type="PROSITE" id="PS50004"/>
    </source>
</evidence>
<sequence>MAELTESKGAPVPEVLNLLKGGDLTKCGRRGRPGKRAIILSADKSRLNWTTNSFFKGTNATSVDLTSVSRVTKGQSTIPFVRQEKNKAVTDKTELSFSIIYEDYRGDETSLDLICGSEEEFDIWFNEVNDIVKYHSMRKDSGDRVLRFAKRQWSMADRDGDGSLDLKEITTMIGKLNINLDNSYIKKMFAEIDVDKSGSLDYMEFQALLERLSKREDVYATWASLVNGDIFKPNFSVASATATKPNSSFREAEVPAETFHRFLTEVQKMNITLDETKMKMAASKTAEDDIDGKMRFANFKDYLASGGNSAFSIEKTSSVYQDMNQPISHYWCASSHNTYCESDQLKGYSSVNRYINDLTKGCRCVELDCWDGPKGDPIIFHGHTLTGQIKFKDVIQAVKDHGFVTSQYPIILSFENHCSIKQQQKMASYCKSILGKLLYVPDLRADGSLPSPEDCKGKVLVKAKRLPKDPKIDEGEEEIDEDFVEQQSAQEGEKAKTKEAAEASDGPLKEEKKKKKKKKIAPELSNITFLAGTHFKDWEKSKNEADSNEMSSFSEPKTEKLIAKSSAEWADYNKRQMSRIYPAGFRIDSSNYNPVPSWCVGSQIVALNYQTSCFEMHLNDGKYLDNGSAGYVLKPEALRIQGNNFNPMNGPYPASEAVKFKVEIMSASQLPKPGGSAKGEVIDPYVKVELHGVPCDTKSYKTKVVDNNGFNPLFNETFSFDAKMKSLGLLYVAVYDSDQFDSDDFIAYATIPVNCLQPGIRNINLRSYNGNTAGEFQFCSVMVNITLSEGTF</sequence>
<dbReference type="SMART" id="SM00149">
    <property type="entry name" value="PLCYc"/>
    <property type="match status" value="1"/>
</dbReference>
<evidence type="ECO:0000256" key="1">
    <source>
        <dbReference type="ARBA" id="ARBA00001913"/>
    </source>
</evidence>
<evidence type="ECO:0000256" key="7">
    <source>
        <dbReference type="ARBA" id="ARBA00023224"/>
    </source>
</evidence>
<dbReference type="EMBL" id="BRYA01000465">
    <property type="protein sequence ID" value="GMI49115.1"/>
    <property type="molecule type" value="Genomic_DNA"/>
</dbReference>
<evidence type="ECO:0000256" key="9">
    <source>
        <dbReference type="RuleBase" id="RU361133"/>
    </source>
</evidence>
<dbReference type="PROSITE" id="PS50008">
    <property type="entry name" value="PIPLC_Y_DOMAIN"/>
    <property type="match status" value="1"/>
</dbReference>
<feature type="compositionally biased region" description="Basic and acidic residues" evidence="10">
    <location>
        <begin position="491"/>
        <end position="511"/>
    </location>
</feature>
<comment type="cofactor">
    <cofactor evidence="1">
        <name>Ca(2+)</name>
        <dbReference type="ChEBI" id="CHEBI:29108"/>
    </cofactor>
</comment>
<dbReference type="GO" id="GO:0004435">
    <property type="term" value="F:phosphatidylinositol-4,5-bisphosphate phospholipase C activity"/>
    <property type="evidence" value="ECO:0007669"/>
    <property type="project" value="UniProtKB-EC"/>
</dbReference>
<dbReference type="OrthoDB" id="269822at2759"/>
<feature type="domain" description="PI-PLC Y-box" evidence="13">
    <location>
        <begin position="527"/>
        <end position="639"/>
    </location>
</feature>
<dbReference type="Proteomes" id="UP001165065">
    <property type="component" value="Unassembled WGS sequence"/>
</dbReference>
<dbReference type="CDD" id="cd15898">
    <property type="entry name" value="EFh_PI-PLC"/>
    <property type="match status" value="1"/>
</dbReference>
<feature type="domain" description="C2" evidence="12">
    <location>
        <begin position="641"/>
        <end position="767"/>
    </location>
</feature>
<evidence type="ECO:0000256" key="2">
    <source>
        <dbReference type="ARBA" id="ARBA00012368"/>
    </source>
</evidence>
<dbReference type="PROSITE" id="PS50007">
    <property type="entry name" value="PIPLC_X_DOMAIN"/>
    <property type="match status" value="1"/>
</dbReference>
<reference evidence="16" key="1">
    <citation type="journal article" date="2023" name="Commun. Biol.">
        <title>Genome analysis of Parmales, the sister group of diatoms, reveals the evolutionary specialization of diatoms from phago-mixotrophs to photoautotrophs.</title>
        <authorList>
            <person name="Ban H."/>
            <person name="Sato S."/>
            <person name="Yoshikawa S."/>
            <person name="Yamada K."/>
            <person name="Nakamura Y."/>
            <person name="Ichinomiya M."/>
            <person name="Sato N."/>
            <person name="Blanc-Mathieu R."/>
            <person name="Endo H."/>
            <person name="Kuwata A."/>
            <person name="Ogata H."/>
        </authorList>
    </citation>
    <scope>NUCLEOTIDE SEQUENCE [LARGE SCALE GENOMIC DNA]</scope>
</reference>
<dbReference type="PRINTS" id="PR00360">
    <property type="entry name" value="C2DOMAIN"/>
</dbReference>
<dbReference type="AlphaFoldDB" id="A0A9W7GPM2"/>
<protein>
    <recommendedName>
        <fullName evidence="2 9">Phosphoinositide phospholipase C</fullName>
        <ecNumber evidence="2 9">3.1.4.11</ecNumber>
    </recommendedName>
</protein>
<feature type="domain" description="PH" evidence="11">
    <location>
        <begin position="17"/>
        <end position="133"/>
    </location>
</feature>
<keyword evidence="3 9" id="KW-0378">Hydrolase</keyword>
<dbReference type="Gene3D" id="3.20.20.190">
    <property type="entry name" value="Phosphatidylinositol (PI) phosphodiesterase"/>
    <property type="match status" value="1"/>
</dbReference>
<dbReference type="InterPro" id="IPR001192">
    <property type="entry name" value="PI-PLC_fam"/>
</dbReference>
<dbReference type="InterPro" id="IPR002048">
    <property type="entry name" value="EF_hand_dom"/>
</dbReference>
<keyword evidence="16" id="KW-1185">Reference proteome</keyword>
<evidence type="ECO:0000259" key="13">
    <source>
        <dbReference type="PROSITE" id="PS50008"/>
    </source>
</evidence>
<dbReference type="SUPFAM" id="SSF51695">
    <property type="entry name" value="PLC-like phosphodiesterases"/>
    <property type="match status" value="1"/>
</dbReference>
<dbReference type="Gene3D" id="2.30.29.30">
    <property type="entry name" value="Pleckstrin-homology domain (PH domain)/Phosphotyrosine-binding domain (PTB)"/>
    <property type="match status" value="1"/>
</dbReference>
<evidence type="ECO:0000313" key="15">
    <source>
        <dbReference type="EMBL" id="GMI49115.1"/>
    </source>
</evidence>
<feature type="domain" description="EF-hand" evidence="14">
    <location>
        <begin position="144"/>
        <end position="179"/>
    </location>
</feature>
<dbReference type="Pfam" id="PF00387">
    <property type="entry name" value="PI-PLC-Y"/>
    <property type="match status" value="1"/>
</dbReference>
<name>A0A9W7GPM2_9STRA</name>
<accession>A0A9W7GPM2</accession>
<keyword evidence="5 9" id="KW-0442">Lipid degradation</keyword>
<keyword evidence="4" id="KW-0106">Calcium</keyword>
<evidence type="ECO:0000256" key="5">
    <source>
        <dbReference type="ARBA" id="ARBA00022963"/>
    </source>
</evidence>
<dbReference type="InterPro" id="IPR011992">
    <property type="entry name" value="EF-hand-dom_pair"/>
</dbReference>
<feature type="region of interest" description="Disordered" evidence="10">
    <location>
        <begin position="471"/>
        <end position="519"/>
    </location>
</feature>
<evidence type="ECO:0000256" key="8">
    <source>
        <dbReference type="ARBA" id="ARBA00023674"/>
    </source>
</evidence>
<comment type="caution">
    <text evidence="15">The sequence shown here is derived from an EMBL/GenBank/DDBJ whole genome shotgun (WGS) entry which is preliminary data.</text>
</comment>
<dbReference type="SUPFAM" id="SSF49562">
    <property type="entry name" value="C2 domain (Calcium/lipid-binding domain, CaLB)"/>
    <property type="match status" value="1"/>
</dbReference>
<feature type="domain" description="EF-hand" evidence="14">
    <location>
        <begin position="180"/>
        <end position="215"/>
    </location>
</feature>
<comment type="catalytic activity">
    <reaction evidence="8">
        <text>a 1,2-diacyl-sn-glycero-3-phospho-(1D-myo-inositol-4,5-bisphosphate) + H2O = 1D-myo-inositol 1,4,5-trisphosphate + a 1,2-diacyl-sn-glycerol + H(+)</text>
        <dbReference type="Rhea" id="RHEA:33179"/>
        <dbReference type="ChEBI" id="CHEBI:15377"/>
        <dbReference type="ChEBI" id="CHEBI:15378"/>
        <dbReference type="ChEBI" id="CHEBI:17815"/>
        <dbReference type="ChEBI" id="CHEBI:58456"/>
        <dbReference type="ChEBI" id="CHEBI:203600"/>
        <dbReference type="EC" id="3.1.4.11"/>
    </reaction>
    <physiologicalReaction direction="left-to-right" evidence="8">
        <dbReference type="Rhea" id="RHEA:33180"/>
    </physiologicalReaction>
</comment>
<dbReference type="FunFam" id="3.20.20.190:FF:000039">
    <property type="entry name" value="Phosphoinositide phospholipase C"/>
    <property type="match status" value="1"/>
</dbReference>
<dbReference type="SMART" id="SM00233">
    <property type="entry name" value="PH"/>
    <property type="match status" value="1"/>
</dbReference>
<dbReference type="InterPro" id="IPR001849">
    <property type="entry name" value="PH_domain"/>
</dbReference>
<dbReference type="SMART" id="SM00239">
    <property type="entry name" value="C2"/>
    <property type="match status" value="1"/>
</dbReference>
<dbReference type="InterPro" id="IPR035892">
    <property type="entry name" value="C2_domain_sf"/>
</dbReference>
<dbReference type="SMART" id="SM00054">
    <property type="entry name" value="EFh"/>
    <property type="match status" value="2"/>
</dbReference>
<dbReference type="Pfam" id="PF16457">
    <property type="entry name" value="PH_12"/>
    <property type="match status" value="1"/>
</dbReference>
<dbReference type="PROSITE" id="PS00018">
    <property type="entry name" value="EF_HAND_1"/>
    <property type="match status" value="2"/>
</dbReference>
<dbReference type="Gene3D" id="2.60.40.150">
    <property type="entry name" value="C2 domain"/>
    <property type="match status" value="1"/>
</dbReference>
<dbReference type="CDD" id="cd00275">
    <property type="entry name" value="C2_PLC_like"/>
    <property type="match status" value="1"/>
</dbReference>
<dbReference type="Pfam" id="PF00168">
    <property type="entry name" value="C2"/>
    <property type="match status" value="1"/>
</dbReference>
<organism evidence="15 16">
    <name type="scientific">Triparma columacea</name>
    <dbReference type="NCBI Taxonomy" id="722753"/>
    <lineage>
        <taxon>Eukaryota</taxon>
        <taxon>Sar</taxon>
        <taxon>Stramenopiles</taxon>
        <taxon>Ochrophyta</taxon>
        <taxon>Bolidophyceae</taxon>
        <taxon>Parmales</taxon>
        <taxon>Triparmaceae</taxon>
        <taxon>Triparma</taxon>
    </lineage>
</organism>
<evidence type="ECO:0000256" key="4">
    <source>
        <dbReference type="ARBA" id="ARBA00022837"/>
    </source>
</evidence>
<dbReference type="PROSITE" id="PS50222">
    <property type="entry name" value="EF_HAND_2"/>
    <property type="match status" value="2"/>
</dbReference>
<keyword evidence="7" id="KW-0807">Transducer</keyword>
<dbReference type="PANTHER" id="PTHR10336">
    <property type="entry name" value="PHOSPHOINOSITIDE-SPECIFIC PHOSPHOLIPASE C FAMILY PROTEIN"/>
    <property type="match status" value="1"/>
</dbReference>
<dbReference type="GO" id="GO:0005509">
    <property type="term" value="F:calcium ion binding"/>
    <property type="evidence" value="ECO:0007669"/>
    <property type="project" value="InterPro"/>
</dbReference>
<proteinExistence type="predicted"/>
<dbReference type="InterPro" id="IPR011993">
    <property type="entry name" value="PH-like_dom_sf"/>
</dbReference>
<gene>
    <name evidence="15" type="ORF">TrCOL_g8583</name>
</gene>
<dbReference type="InterPro" id="IPR000008">
    <property type="entry name" value="C2_dom"/>
</dbReference>
<dbReference type="EC" id="3.1.4.11" evidence="2 9"/>
<dbReference type="InterPro" id="IPR018247">
    <property type="entry name" value="EF_Hand_1_Ca_BS"/>
</dbReference>
<evidence type="ECO:0000256" key="3">
    <source>
        <dbReference type="ARBA" id="ARBA00022801"/>
    </source>
</evidence>
<dbReference type="SUPFAM" id="SSF50729">
    <property type="entry name" value="PH domain-like"/>
    <property type="match status" value="1"/>
</dbReference>
<feature type="compositionally biased region" description="Acidic residues" evidence="10">
    <location>
        <begin position="474"/>
        <end position="484"/>
    </location>
</feature>
<dbReference type="GO" id="GO:0016042">
    <property type="term" value="P:lipid catabolic process"/>
    <property type="evidence" value="ECO:0007669"/>
    <property type="project" value="UniProtKB-KW"/>
</dbReference>
<dbReference type="SUPFAM" id="SSF47473">
    <property type="entry name" value="EF-hand"/>
    <property type="match status" value="1"/>
</dbReference>
<dbReference type="PROSITE" id="PS50004">
    <property type="entry name" value="C2"/>
    <property type="match status" value="1"/>
</dbReference>
<dbReference type="PROSITE" id="PS50003">
    <property type="entry name" value="PH_DOMAIN"/>
    <property type="match status" value="1"/>
</dbReference>